<feature type="transmembrane region" description="Helical" evidence="11">
    <location>
        <begin position="20"/>
        <end position="40"/>
    </location>
</feature>
<comment type="similarity">
    <text evidence="3">Belongs to the nicotinamide ribonucleoside (NR) uptake permease (TC 4.B.1) family.</text>
</comment>
<dbReference type="EMBL" id="JMPJ01000065">
    <property type="protein sequence ID" value="KFC79339.1"/>
    <property type="molecule type" value="Genomic_DNA"/>
</dbReference>
<evidence type="ECO:0000256" key="6">
    <source>
        <dbReference type="ARBA" id="ARBA00022475"/>
    </source>
</evidence>
<feature type="transmembrane region" description="Helical" evidence="11">
    <location>
        <begin position="72"/>
        <end position="90"/>
    </location>
</feature>
<dbReference type="Proteomes" id="UP000028640">
    <property type="component" value="Unassembled WGS sequence"/>
</dbReference>
<feature type="transmembrane region" description="Helical" evidence="11">
    <location>
        <begin position="110"/>
        <end position="143"/>
    </location>
</feature>
<name>A0A085G6J4_EWIA3</name>
<dbReference type="InterPro" id="IPR006419">
    <property type="entry name" value="NMN_transpt_PnuC"/>
</dbReference>
<comment type="caution">
    <text evidence="12">The sequence shown here is derived from an EMBL/GenBank/DDBJ whole genome shotgun (WGS) entry which is preliminary data.</text>
</comment>
<evidence type="ECO:0000256" key="5">
    <source>
        <dbReference type="ARBA" id="ARBA00022448"/>
    </source>
</evidence>
<proteinExistence type="inferred from homology"/>
<keyword evidence="8 11" id="KW-1133">Transmembrane helix</keyword>
<evidence type="ECO:0000256" key="7">
    <source>
        <dbReference type="ARBA" id="ARBA00022692"/>
    </source>
</evidence>
<reference evidence="12 13" key="1">
    <citation type="submission" date="2014-05" db="EMBL/GenBank/DDBJ databases">
        <title>ATOL: Assembling a taxonomically balanced genome-scale reconstruction of the evolutionary history of the Enterobacteriaceae.</title>
        <authorList>
            <person name="Plunkett G.III."/>
            <person name="Neeno-Eckwall E.C."/>
            <person name="Glasner J.D."/>
            <person name="Perna N.T."/>
        </authorList>
    </citation>
    <scope>NUCLEOTIDE SEQUENCE [LARGE SCALE GENOMIC DNA]</scope>
    <source>
        <strain evidence="12 13">ATCC 33852</strain>
    </source>
</reference>
<evidence type="ECO:0000256" key="4">
    <source>
        <dbReference type="ARBA" id="ARBA00017522"/>
    </source>
</evidence>
<dbReference type="OrthoDB" id="9791248at2"/>
<evidence type="ECO:0000256" key="11">
    <source>
        <dbReference type="SAM" id="Phobius"/>
    </source>
</evidence>
<evidence type="ECO:0000313" key="12">
    <source>
        <dbReference type="EMBL" id="KFC79339.1"/>
    </source>
</evidence>
<dbReference type="GeneID" id="78381522"/>
<dbReference type="AlphaFoldDB" id="A0A085G6J4"/>
<evidence type="ECO:0000256" key="1">
    <source>
        <dbReference type="ARBA" id="ARBA00002672"/>
    </source>
</evidence>
<evidence type="ECO:0000256" key="3">
    <source>
        <dbReference type="ARBA" id="ARBA00006669"/>
    </source>
</evidence>
<keyword evidence="9 11" id="KW-0472">Membrane</keyword>
<comment type="subcellular location">
    <subcellularLocation>
        <location evidence="2">Cell membrane</location>
        <topology evidence="2">Multi-pass membrane protein</topology>
    </subcellularLocation>
</comment>
<dbReference type="GO" id="GO:0005886">
    <property type="term" value="C:plasma membrane"/>
    <property type="evidence" value="ECO:0007669"/>
    <property type="project" value="UniProtKB-SubCell"/>
</dbReference>
<dbReference type="PANTHER" id="PTHR36122:SF2">
    <property type="entry name" value="NICOTINAMIDE RIBOSIDE TRANSPORTER PNUC"/>
    <property type="match status" value="1"/>
</dbReference>
<keyword evidence="7 11" id="KW-0812">Transmembrane</keyword>
<gene>
    <name evidence="12" type="ORF">GEAM_3147</name>
</gene>
<evidence type="ECO:0000256" key="2">
    <source>
        <dbReference type="ARBA" id="ARBA00004651"/>
    </source>
</evidence>
<dbReference type="GO" id="GO:0034257">
    <property type="term" value="F:nicotinamide riboside transmembrane transporter activity"/>
    <property type="evidence" value="ECO:0007669"/>
    <property type="project" value="InterPro"/>
</dbReference>
<feature type="transmembrane region" description="Helical" evidence="11">
    <location>
        <begin position="186"/>
        <end position="206"/>
    </location>
</feature>
<feature type="transmembrane region" description="Helical" evidence="11">
    <location>
        <begin position="159"/>
        <end position="179"/>
    </location>
</feature>
<dbReference type="STRING" id="910964.GEAM_3147"/>
<evidence type="ECO:0000313" key="13">
    <source>
        <dbReference type="Proteomes" id="UP000028640"/>
    </source>
</evidence>
<feature type="compositionally biased region" description="Low complexity" evidence="10">
    <location>
        <begin position="237"/>
        <end position="247"/>
    </location>
</feature>
<dbReference type="eggNOG" id="COG3201">
    <property type="taxonomic scope" value="Bacteria"/>
</dbReference>
<evidence type="ECO:0000256" key="10">
    <source>
        <dbReference type="SAM" id="MobiDB-lite"/>
    </source>
</evidence>
<dbReference type="PANTHER" id="PTHR36122">
    <property type="entry name" value="NICOTINAMIDE RIBOSIDE TRANSPORTER PNUC"/>
    <property type="match status" value="1"/>
</dbReference>
<evidence type="ECO:0000256" key="8">
    <source>
        <dbReference type="ARBA" id="ARBA00022989"/>
    </source>
</evidence>
<feature type="transmembrane region" description="Helical" evidence="11">
    <location>
        <begin position="47"/>
        <end position="66"/>
    </location>
</feature>
<keyword evidence="13" id="KW-1185">Reference proteome</keyword>
<organism evidence="12 13">
    <name type="scientific">Ewingella americana (strain ATCC 33852 / DSM 4580 / CCUG 14506 / JCM 5911 / LMG 7869 / NCTC 12157 / CDC 1468-78)</name>
    <dbReference type="NCBI Taxonomy" id="910964"/>
    <lineage>
        <taxon>Bacteria</taxon>
        <taxon>Pseudomonadati</taxon>
        <taxon>Pseudomonadota</taxon>
        <taxon>Gammaproteobacteria</taxon>
        <taxon>Enterobacterales</taxon>
        <taxon>Yersiniaceae</taxon>
        <taxon>Ewingella</taxon>
    </lineage>
</organism>
<feature type="transmembrane region" description="Helical" evidence="11">
    <location>
        <begin position="212"/>
        <end position="230"/>
    </location>
</feature>
<keyword evidence="5" id="KW-0813">Transport</keyword>
<protein>
    <recommendedName>
        <fullName evidence="4">Nicotinamide riboside transporter PnuC</fullName>
    </recommendedName>
</protein>
<accession>A0A085G6J4</accession>
<dbReference type="Pfam" id="PF04973">
    <property type="entry name" value="NMN_transporter"/>
    <property type="match status" value="1"/>
</dbReference>
<comment type="function">
    <text evidence="1">Required for nicotinamide riboside transport across the inner membrane.</text>
</comment>
<feature type="region of interest" description="Disordered" evidence="10">
    <location>
        <begin position="235"/>
        <end position="255"/>
    </location>
</feature>
<dbReference type="NCBIfam" id="TIGR01528">
    <property type="entry name" value="NMN_trans_PnuC"/>
    <property type="match status" value="1"/>
</dbReference>
<evidence type="ECO:0000256" key="9">
    <source>
        <dbReference type="ARBA" id="ARBA00023136"/>
    </source>
</evidence>
<keyword evidence="6" id="KW-1003">Cell membrane</keyword>
<sequence>MLSYFSIHNIMVNIPLGKDGYQLSWIEAIGTLFGLINIWLASREKTINYLFGLLNVTLFTAIFFQIQLYASMMLQVFFFVANVVGWVIWYKDDKKEAPAIKIRWMSLNSFVVTAVVSVLFILLMTFNIDGIFSWLTGVAFALLSKMGVNAAAPQLLPDAWPLADSTILVLSIVATVLMIKKYVENWIIWCALDVISVALYAVQGVYVMSIEYAILIGIAAFGSWSWIKAAKEHGSRPLRPASSSPLAEGLVSEKV</sequence>
<dbReference type="RefSeq" id="WP_051899544.1">
    <property type="nucleotide sequence ID" value="NZ_JMPJ01000065.1"/>
</dbReference>